<feature type="region of interest" description="Disordered" evidence="1">
    <location>
        <begin position="51"/>
        <end position="92"/>
    </location>
</feature>
<dbReference type="GeneID" id="28857805"/>
<dbReference type="Proteomes" id="UP000078397">
    <property type="component" value="Unassembled WGS sequence"/>
</dbReference>
<evidence type="ECO:0000313" key="2">
    <source>
        <dbReference type="EMBL" id="OAQ66720.1"/>
    </source>
</evidence>
<evidence type="ECO:0000256" key="1">
    <source>
        <dbReference type="SAM" id="MobiDB-lite"/>
    </source>
</evidence>
<protein>
    <submittedName>
        <fullName evidence="2">Uncharacterized protein</fullName>
    </submittedName>
</protein>
<sequence length="92" mass="9973">MVGGDDVHRNIAISDIQHRCSMLDGRAGCGGAGHLRGAWRSMLPNCSSSCKPASLPAYPPSQEAEIGNKERGAVSKKREKKEIFNDHDRRGV</sequence>
<dbReference type="RefSeq" id="XP_018143807.1">
    <property type="nucleotide sequence ID" value="XM_018293811.1"/>
</dbReference>
<reference evidence="2 3" key="1">
    <citation type="journal article" date="2016" name="PLoS Pathog.">
        <title>Biosynthesis of antibiotic leucinostatins in bio-control fungus Purpureocillium lilacinum and their inhibition on phytophthora revealed by genome mining.</title>
        <authorList>
            <person name="Wang G."/>
            <person name="Liu Z."/>
            <person name="Lin R."/>
            <person name="Li E."/>
            <person name="Mao Z."/>
            <person name="Ling J."/>
            <person name="Yang Y."/>
            <person name="Yin W.B."/>
            <person name="Xie B."/>
        </authorList>
    </citation>
    <scope>NUCLEOTIDE SEQUENCE [LARGE SCALE GENOMIC DNA]</scope>
    <source>
        <strain evidence="2">170</strain>
    </source>
</reference>
<name>A0A179FNA0_METCM</name>
<gene>
    <name evidence="2" type="ORF">VFPPC_16058</name>
</gene>
<dbReference type="EMBL" id="LSBJ02000004">
    <property type="protein sequence ID" value="OAQ66720.1"/>
    <property type="molecule type" value="Genomic_DNA"/>
</dbReference>
<dbReference type="AlphaFoldDB" id="A0A179FNA0"/>
<accession>A0A179FNA0</accession>
<keyword evidence="3" id="KW-1185">Reference proteome</keyword>
<evidence type="ECO:0000313" key="3">
    <source>
        <dbReference type="Proteomes" id="UP000078397"/>
    </source>
</evidence>
<dbReference type="KEGG" id="pchm:VFPPC_16058"/>
<organism evidence="2 3">
    <name type="scientific">Pochonia chlamydosporia 170</name>
    <dbReference type="NCBI Taxonomy" id="1380566"/>
    <lineage>
        <taxon>Eukaryota</taxon>
        <taxon>Fungi</taxon>
        <taxon>Dikarya</taxon>
        <taxon>Ascomycota</taxon>
        <taxon>Pezizomycotina</taxon>
        <taxon>Sordariomycetes</taxon>
        <taxon>Hypocreomycetidae</taxon>
        <taxon>Hypocreales</taxon>
        <taxon>Clavicipitaceae</taxon>
        <taxon>Pochonia</taxon>
    </lineage>
</organism>
<feature type="compositionally biased region" description="Basic and acidic residues" evidence="1">
    <location>
        <begin position="80"/>
        <end position="92"/>
    </location>
</feature>
<proteinExistence type="predicted"/>
<comment type="caution">
    <text evidence="2">The sequence shown here is derived from an EMBL/GenBank/DDBJ whole genome shotgun (WGS) entry which is preliminary data.</text>
</comment>